<keyword evidence="3" id="KW-1185">Reference proteome</keyword>
<keyword evidence="1" id="KW-0812">Transmembrane</keyword>
<comment type="caution">
    <text evidence="2">The sequence shown here is derived from an EMBL/GenBank/DDBJ whole genome shotgun (WGS) entry which is preliminary data.</text>
</comment>
<reference evidence="2 3" key="1">
    <citation type="submission" date="2020-04" db="EMBL/GenBank/DDBJ databases">
        <title>Novel species.</title>
        <authorList>
            <person name="Teo W.F.A."/>
            <person name="Lipun K."/>
            <person name="Srisuk N."/>
            <person name="Duangmal K."/>
        </authorList>
    </citation>
    <scope>NUCLEOTIDE SEQUENCE [LARGE SCALE GENOMIC DNA]</scope>
    <source>
        <strain evidence="2 3">K13G38</strain>
    </source>
</reference>
<dbReference type="RefSeq" id="WP_168512179.1">
    <property type="nucleotide sequence ID" value="NZ_JAAXLS010000002.1"/>
</dbReference>
<feature type="transmembrane region" description="Helical" evidence="1">
    <location>
        <begin position="61"/>
        <end position="84"/>
    </location>
</feature>
<keyword evidence="1" id="KW-0472">Membrane</keyword>
<proteinExistence type="predicted"/>
<feature type="transmembrane region" description="Helical" evidence="1">
    <location>
        <begin position="15"/>
        <end position="40"/>
    </location>
</feature>
<keyword evidence="1" id="KW-1133">Transmembrane helix</keyword>
<evidence type="ECO:0000313" key="2">
    <source>
        <dbReference type="EMBL" id="NKQ52383.1"/>
    </source>
</evidence>
<evidence type="ECO:0000313" key="3">
    <source>
        <dbReference type="Proteomes" id="UP000715441"/>
    </source>
</evidence>
<protein>
    <submittedName>
        <fullName evidence="2">Uncharacterized protein</fullName>
    </submittedName>
</protein>
<accession>A0ABX1IXZ2</accession>
<dbReference type="Proteomes" id="UP000715441">
    <property type="component" value="Unassembled WGS sequence"/>
</dbReference>
<dbReference type="EMBL" id="JAAXLS010000002">
    <property type="protein sequence ID" value="NKQ52383.1"/>
    <property type="molecule type" value="Genomic_DNA"/>
</dbReference>
<feature type="transmembrane region" description="Helical" evidence="1">
    <location>
        <begin position="96"/>
        <end position="118"/>
    </location>
</feature>
<evidence type="ECO:0000256" key="1">
    <source>
        <dbReference type="SAM" id="Phobius"/>
    </source>
</evidence>
<gene>
    <name evidence="2" type="ORF">HFP15_05775</name>
</gene>
<name>A0ABX1IXZ2_9PSEU</name>
<organism evidence="2 3">
    <name type="scientific">Amycolatopsis acididurans</name>
    <dbReference type="NCBI Taxonomy" id="2724524"/>
    <lineage>
        <taxon>Bacteria</taxon>
        <taxon>Bacillati</taxon>
        <taxon>Actinomycetota</taxon>
        <taxon>Actinomycetes</taxon>
        <taxon>Pseudonocardiales</taxon>
        <taxon>Pseudonocardiaceae</taxon>
        <taxon>Amycolatopsis</taxon>
    </lineage>
</organism>
<sequence length="138" mass="14041">MTRTNSAAPTDTHPLFYFGLIFPGGGAVALLSSGVDAAAAGSRTLTSPAFDLQFFQGIRRLALAMWLCAIVSDALGVLVVLAVAGGRGSTPVGTGVVTVASAAAVLTVVCAGIVSVVMRRRAGQAALLSDTFIERHPR</sequence>